<feature type="coiled-coil region" evidence="1">
    <location>
        <begin position="187"/>
        <end position="214"/>
    </location>
</feature>
<gene>
    <name evidence="2" type="ORF">KW502_03515</name>
</gene>
<comment type="caution">
    <text evidence="2">The sequence shown here is derived from an EMBL/GenBank/DDBJ whole genome shotgun (WGS) entry which is preliminary data.</text>
</comment>
<name>A0ABS6W021_9FLAO</name>
<dbReference type="PROSITE" id="PS51257">
    <property type="entry name" value="PROKAR_LIPOPROTEIN"/>
    <property type="match status" value="1"/>
</dbReference>
<evidence type="ECO:0000313" key="3">
    <source>
        <dbReference type="Proteomes" id="UP000719267"/>
    </source>
</evidence>
<keyword evidence="3" id="KW-1185">Reference proteome</keyword>
<evidence type="ECO:0000256" key="1">
    <source>
        <dbReference type="SAM" id="Coils"/>
    </source>
</evidence>
<evidence type="ECO:0000313" key="2">
    <source>
        <dbReference type="EMBL" id="MBW2960866.1"/>
    </source>
</evidence>
<proteinExistence type="predicted"/>
<accession>A0ABS6W021</accession>
<evidence type="ECO:0008006" key="4">
    <source>
        <dbReference type="Google" id="ProtNLM"/>
    </source>
</evidence>
<protein>
    <recommendedName>
        <fullName evidence="4">Lipoprotein</fullName>
    </recommendedName>
</protein>
<keyword evidence="1" id="KW-0175">Coiled coil</keyword>
<dbReference type="RefSeq" id="WP_219039155.1">
    <property type="nucleotide sequence ID" value="NZ_JAHWDF010000003.1"/>
</dbReference>
<dbReference type="Proteomes" id="UP000719267">
    <property type="component" value="Unassembled WGS sequence"/>
</dbReference>
<organism evidence="2 3">
    <name type="scientific">Mesonia aestuariivivens</name>
    <dbReference type="NCBI Taxonomy" id="2796128"/>
    <lineage>
        <taxon>Bacteria</taxon>
        <taxon>Pseudomonadati</taxon>
        <taxon>Bacteroidota</taxon>
        <taxon>Flavobacteriia</taxon>
        <taxon>Flavobacteriales</taxon>
        <taxon>Flavobacteriaceae</taxon>
        <taxon>Mesonia</taxon>
    </lineage>
</organism>
<sequence length="215" mass="25345">MKKQLFYFLAFIFVSCVSVPKQAPELSEEIGIQLQELEHSHQQLIKVFFENERKQISDFVYEEWLPIFATNFFSQAGIEQVWQQIVTSENKQDRLEFILKTAPEIQFQTQRKYQELIEPLNQLESDLSNAIQQKYAVTNQLNNTITSYLYTAAKVDENRQRYLDRLGVAQTDTDKILAEAEMITDELVFQAEKAKEIEQRIEEYKAKLKEILSKF</sequence>
<reference evidence="2 3" key="1">
    <citation type="submission" date="2021-07" db="EMBL/GenBank/DDBJ databases">
        <title>Mesonia aestuariivivens sp. nov., isolated from a tidal flat.</title>
        <authorList>
            <person name="Kim Y.-O."/>
            <person name="Yoon J.-H."/>
        </authorList>
    </citation>
    <scope>NUCLEOTIDE SEQUENCE [LARGE SCALE GENOMIC DNA]</scope>
    <source>
        <strain evidence="2 3">JHPTF-M18</strain>
    </source>
</reference>
<dbReference type="EMBL" id="JAHWDF010000003">
    <property type="protein sequence ID" value="MBW2960866.1"/>
    <property type="molecule type" value="Genomic_DNA"/>
</dbReference>